<dbReference type="EMBL" id="JACGWM010000002">
    <property type="protein sequence ID" value="KAL0389086.1"/>
    <property type="molecule type" value="Genomic_DNA"/>
</dbReference>
<reference evidence="1" key="1">
    <citation type="submission" date="2020-06" db="EMBL/GenBank/DDBJ databases">
        <authorList>
            <person name="Li T."/>
            <person name="Hu X."/>
            <person name="Zhang T."/>
            <person name="Song X."/>
            <person name="Zhang H."/>
            <person name="Dai N."/>
            <person name="Sheng W."/>
            <person name="Hou X."/>
            <person name="Wei L."/>
        </authorList>
    </citation>
    <scope>NUCLEOTIDE SEQUENCE</scope>
    <source>
        <strain evidence="1">KEN8</strain>
        <tissue evidence="1">Leaf</tissue>
    </source>
</reference>
<sequence>MLGVEVVGSNALQSVILEYFSHIFSSSRPNAGVNEEIVACLEPKVTDKMNSKLLCPFTSEEVKQTRDVMHPLKFSRPDGMSLVLFGNFVIYDREEDFVKDPLSPYLFLSYEEASNGMKRRAEEEGNVPLHVHEDLAVVLGVMVAATKDCIQKIHWIGWHVLYKSKEKGGLGFKRLLYQNMAILSKQGWRIVVNPQGLAHQVLRAKYFPNPDFFTAPVGSNSSLWLSIFAARPLLMSSVRWDVGDGTRINVMGDPRLPRLSMFKLISSPKSLSPSVSVSLLPNEDHNWNQELIKEEFGSLDAECILQITTRTAPGTAI</sequence>
<organism evidence="1">
    <name type="scientific">Sesamum calycinum</name>
    <dbReference type="NCBI Taxonomy" id="2727403"/>
    <lineage>
        <taxon>Eukaryota</taxon>
        <taxon>Viridiplantae</taxon>
        <taxon>Streptophyta</taxon>
        <taxon>Embryophyta</taxon>
        <taxon>Tracheophyta</taxon>
        <taxon>Spermatophyta</taxon>
        <taxon>Magnoliopsida</taxon>
        <taxon>eudicotyledons</taxon>
        <taxon>Gunneridae</taxon>
        <taxon>Pentapetalae</taxon>
        <taxon>asterids</taxon>
        <taxon>lamiids</taxon>
        <taxon>Lamiales</taxon>
        <taxon>Pedaliaceae</taxon>
        <taxon>Sesamum</taxon>
    </lineage>
</organism>
<evidence type="ECO:0000313" key="1">
    <source>
        <dbReference type="EMBL" id="KAL0389086.1"/>
    </source>
</evidence>
<name>A0AAW2SBJ7_9LAMI</name>
<protein>
    <submittedName>
        <fullName evidence="1">Uncharacterized protein</fullName>
    </submittedName>
</protein>
<accession>A0AAW2SBJ7</accession>
<gene>
    <name evidence="1" type="ORF">Scaly_0265700</name>
</gene>
<proteinExistence type="predicted"/>
<reference evidence="1" key="2">
    <citation type="journal article" date="2024" name="Plant">
        <title>Genomic evolution and insights into agronomic trait innovations of Sesamum species.</title>
        <authorList>
            <person name="Miao H."/>
            <person name="Wang L."/>
            <person name="Qu L."/>
            <person name="Liu H."/>
            <person name="Sun Y."/>
            <person name="Le M."/>
            <person name="Wang Q."/>
            <person name="Wei S."/>
            <person name="Zheng Y."/>
            <person name="Lin W."/>
            <person name="Duan Y."/>
            <person name="Cao H."/>
            <person name="Xiong S."/>
            <person name="Wang X."/>
            <person name="Wei L."/>
            <person name="Li C."/>
            <person name="Ma Q."/>
            <person name="Ju M."/>
            <person name="Zhao R."/>
            <person name="Li G."/>
            <person name="Mu C."/>
            <person name="Tian Q."/>
            <person name="Mei H."/>
            <person name="Zhang T."/>
            <person name="Gao T."/>
            <person name="Zhang H."/>
        </authorList>
    </citation>
    <scope>NUCLEOTIDE SEQUENCE</scope>
    <source>
        <strain evidence="1">KEN8</strain>
    </source>
</reference>
<dbReference type="AlphaFoldDB" id="A0AAW2SBJ7"/>
<comment type="caution">
    <text evidence="1">The sequence shown here is derived from an EMBL/GenBank/DDBJ whole genome shotgun (WGS) entry which is preliminary data.</text>
</comment>